<dbReference type="RefSeq" id="WP_148950763.1">
    <property type="nucleotide sequence ID" value="NZ_VTES01000006.1"/>
</dbReference>
<protein>
    <recommendedName>
        <fullName evidence="3">Beta-ketoacyl synthase N-terminal domain-containing protein</fullName>
    </recommendedName>
</protein>
<dbReference type="EMBL" id="VTES01000006">
    <property type="protein sequence ID" value="TYS60616.1"/>
    <property type="molecule type" value="Genomic_DNA"/>
</dbReference>
<comment type="caution">
    <text evidence="1">The sequence shown here is derived from an EMBL/GenBank/DDBJ whole genome shotgun (WGS) entry which is preliminary data.</text>
</comment>
<evidence type="ECO:0000313" key="1">
    <source>
        <dbReference type="EMBL" id="TYS60616.1"/>
    </source>
</evidence>
<gene>
    <name evidence="1" type="ORF">FZD47_20630</name>
</gene>
<dbReference type="GO" id="GO:0016746">
    <property type="term" value="F:acyltransferase activity"/>
    <property type="evidence" value="ECO:0007669"/>
    <property type="project" value="InterPro"/>
</dbReference>
<sequence>MNIIGGYNISPKKFGNLESTVSPQKIPSIKPSSLGWSKLDRAFRPAQLACIAIGEALKQAKISWPLDENSDRTAMIILTKDSNLSAIEKMYIEIKKFGFGKSNPGVFPWTVLNVIGGYASIYFNINGLNITLSHNESNGLDSIIYAEDLISSGNYDRVIVCELELFPEHMPELHSINESNYENVTAVIFEKESGNGSTKTKFSCDSYSPQSEKSILTQLVDNFPRRKDLGVQHG</sequence>
<dbReference type="Proteomes" id="UP000323732">
    <property type="component" value="Unassembled WGS sequence"/>
</dbReference>
<dbReference type="AlphaFoldDB" id="A0A5D4SFP0"/>
<evidence type="ECO:0000313" key="2">
    <source>
        <dbReference type="Proteomes" id="UP000323732"/>
    </source>
</evidence>
<evidence type="ECO:0008006" key="3">
    <source>
        <dbReference type="Google" id="ProtNLM"/>
    </source>
</evidence>
<reference evidence="1 2" key="1">
    <citation type="submission" date="2019-08" db="EMBL/GenBank/DDBJ databases">
        <title>Bacillus genomes from the desert of Cuatro Cienegas, Coahuila.</title>
        <authorList>
            <person name="Olmedo-Alvarez G."/>
        </authorList>
    </citation>
    <scope>NUCLEOTIDE SEQUENCE [LARGE SCALE GENOMIC DNA]</scope>
    <source>
        <strain evidence="1 2">CH37_1T</strain>
    </source>
</reference>
<dbReference type="SUPFAM" id="SSF53901">
    <property type="entry name" value="Thiolase-like"/>
    <property type="match status" value="1"/>
</dbReference>
<organism evidence="1 2">
    <name type="scientific">Bacillus infantis</name>
    <dbReference type="NCBI Taxonomy" id="324767"/>
    <lineage>
        <taxon>Bacteria</taxon>
        <taxon>Bacillati</taxon>
        <taxon>Bacillota</taxon>
        <taxon>Bacilli</taxon>
        <taxon>Bacillales</taxon>
        <taxon>Bacillaceae</taxon>
        <taxon>Bacillus</taxon>
    </lineage>
</organism>
<proteinExistence type="predicted"/>
<dbReference type="InterPro" id="IPR016039">
    <property type="entry name" value="Thiolase-like"/>
</dbReference>
<name>A0A5D4SFP0_9BACI</name>
<accession>A0A5D4SFP0</accession>
<dbReference type="Gene3D" id="3.40.47.10">
    <property type="match status" value="1"/>
</dbReference>